<name>A0A517ML70_9BACT</name>
<evidence type="ECO:0000313" key="1">
    <source>
        <dbReference type="EMBL" id="QDS95590.1"/>
    </source>
</evidence>
<proteinExistence type="predicted"/>
<keyword evidence="2" id="KW-1185">Reference proteome</keyword>
<dbReference type="AlphaFoldDB" id="A0A517ML70"/>
<protein>
    <submittedName>
        <fullName evidence="1">Uncharacterized protein</fullName>
    </submittedName>
</protein>
<sequence length="79" mass="8452">MSLAGSARIGEAARSNWGDAKSIRDRRRYLRQAVVPAAVIATDGTRRVADLALPLGNGHLVIVDELAACPRSGERSLRV</sequence>
<organism evidence="1 2">
    <name type="scientific">Roseimaritima multifibrata</name>
    <dbReference type="NCBI Taxonomy" id="1930274"/>
    <lineage>
        <taxon>Bacteria</taxon>
        <taxon>Pseudomonadati</taxon>
        <taxon>Planctomycetota</taxon>
        <taxon>Planctomycetia</taxon>
        <taxon>Pirellulales</taxon>
        <taxon>Pirellulaceae</taxon>
        <taxon>Roseimaritima</taxon>
    </lineage>
</organism>
<gene>
    <name evidence="1" type="ORF">FF011L_43880</name>
</gene>
<accession>A0A517ML70</accession>
<dbReference type="RefSeq" id="WP_145353815.1">
    <property type="nucleotide sequence ID" value="NZ_CP036262.1"/>
</dbReference>
<evidence type="ECO:0000313" key="2">
    <source>
        <dbReference type="Proteomes" id="UP000320672"/>
    </source>
</evidence>
<reference evidence="1 2" key="1">
    <citation type="submission" date="2019-02" db="EMBL/GenBank/DDBJ databases">
        <title>Deep-cultivation of Planctomycetes and their phenomic and genomic characterization uncovers novel biology.</title>
        <authorList>
            <person name="Wiegand S."/>
            <person name="Jogler M."/>
            <person name="Boedeker C."/>
            <person name="Pinto D."/>
            <person name="Vollmers J."/>
            <person name="Rivas-Marin E."/>
            <person name="Kohn T."/>
            <person name="Peeters S.H."/>
            <person name="Heuer A."/>
            <person name="Rast P."/>
            <person name="Oberbeckmann S."/>
            <person name="Bunk B."/>
            <person name="Jeske O."/>
            <person name="Meyerdierks A."/>
            <person name="Storesund J.E."/>
            <person name="Kallscheuer N."/>
            <person name="Luecker S."/>
            <person name="Lage O.M."/>
            <person name="Pohl T."/>
            <person name="Merkel B.J."/>
            <person name="Hornburger P."/>
            <person name="Mueller R.-W."/>
            <person name="Bruemmer F."/>
            <person name="Labrenz M."/>
            <person name="Spormann A.M."/>
            <person name="Op den Camp H."/>
            <person name="Overmann J."/>
            <person name="Amann R."/>
            <person name="Jetten M.S.M."/>
            <person name="Mascher T."/>
            <person name="Medema M.H."/>
            <person name="Devos D.P."/>
            <person name="Kaster A.-K."/>
            <person name="Ovreas L."/>
            <person name="Rohde M."/>
            <person name="Galperin M.Y."/>
            <person name="Jogler C."/>
        </authorList>
    </citation>
    <scope>NUCLEOTIDE SEQUENCE [LARGE SCALE GENOMIC DNA]</scope>
    <source>
        <strain evidence="1 2">FF011L</strain>
    </source>
</reference>
<dbReference type="Proteomes" id="UP000320672">
    <property type="component" value="Chromosome"/>
</dbReference>
<dbReference type="KEGG" id="rml:FF011L_43880"/>
<dbReference type="EMBL" id="CP036262">
    <property type="protein sequence ID" value="QDS95590.1"/>
    <property type="molecule type" value="Genomic_DNA"/>
</dbReference>